<reference evidence="2" key="1">
    <citation type="submission" date="2020-06" db="EMBL/GenBank/DDBJ databases">
        <authorList>
            <person name="Li T."/>
            <person name="Hu X."/>
            <person name="Zhang T."/>
            <person name="Song X."/>
            <person name="Zhang H."/>
            <person name="Dai N."/>
            <person name="Sheng W."/>
            <person name="Hou X."/>
            <person name="Wei L."/>
        </authorList>
    </citation>
    <scope>NUCLEOTIDE SEQUENCE</scope>
    <source>
        <strain evidence="2">KEN1</strain>
        <tissue evidence="2">Leaf</tissue>
    </source>
</reference>
<comment type="caution">
    <text evidence="2">The sequence shown here is derived from an EMBL/GenBank/DDBJ whole genome shotgun (WGS) entry which is preliminary data.</text>
</comment>
<protein>
    <submittedName>
        <fullName evidence="2">Uncharacterized protein</fullName>
    </submittedName>
</protein>
<dbReference type="PANTHER" id="PTHR31099">
    <property type="entry name" value="OS06G0165300 PROTEIN"/>
    <property type="match status" value="1"/>
</dbReference>
<dbReference type="AlphaFoldDB" id="A0AAW2TQ23"/>
<feature type="region of interest" description="Disordered" evidence="1">
    <location>
        <begin position="1"/>
        <end position="33"/>
    </location>
</feature>
<dbReference type="PANTHER" id="PTHR31099:SF49">
    <property type="entry name" value="MYOSIN HEAVY CHAIN-LIKE PROTEIN"/>
    <property type="match status" value="1"/>
</dbReference>
<sequence>MSSSNSLSSSASTSGSSATSPRPVNVPAPPVGPPKVRIPRKFDRMHRPPHGFCPFSLVHFEAGFRLPLTIPVARILQGLDICPMQLSPNSISHIMLFIIIMLVNNYEPNFDNFWSLYSFTTSKRSGDRGFFYLSTRKDCRFLDTLKSNVGPWKEKFIFIRPPPNQEWPFRVDWNLDKPEPITEGGGLEGNQINHLTSSWYKLKKLLEEKVLCLAGLSPAPLRVRDDVVMNARIAGRLRALRNAVPRIEPAATASGLKVRVLHPLPL</sequence>
<evidence type="ECO:0000313" key="2">
    <source>
        <dbReference type="EMBL" id="KAL0406549.1"/>
    </source>
</evidence>
<name>A0AAW2TQ23_9LAMI</name>
<dbReference type="EMBL" id="JACGWN010000014">
    <property type="protein sequence ID" value="KAL0406549.1"/>
    <property type="molecule type" value="Genomic_DNA"/>
</dbReference>
<feature type="compositionally biased region" description="Low complexity" evidence="1">
    <location>
        <begin position="1"/>
        <end position="23"/>
    </location>
</feature>
<proteinExistence type="predicted"/>
<accession>A0AAW2TQ23</accession>
<gene>
    <name evidence="2" type="ORF">Slati_3968800</name>
</gene>
<reference evidence="2" key="2">
    <citation type="journal article" date="2024" name="Plant">
        <title>Genomic evolution and insights into agronomic trait innovations of Sesamum species.</title>
        <authorList>
            <person name="Miao H."/>
            <person name="Wang L."/>
            <person name="Qu L."/>
            <person name="Liu H."/>
            <person name="Sun Y."/>
            <person name="Le M."/>
            <person name="Wang Q."/>
            <person name="Wei S."/>
            <person name="Zheng Y."/>
            <person name="Lin W."/>
            <person name="Duan Y."/>
            <person name="Cao H."/>
            <person name="Xiong S."/>
            <person name="Wang X."/>
            <person name="Wei L."/>
            <person name="Li C."/>
            <person name="Ma Q."/>
            <person name="Ju M."/>
            <person name="Zhao R."/>
            <person name="Li G."/>
            <person name="Mu C."/>
            <person name="Tian Q."/>
            <person name="Mei H."/>
            <person name="Zhang T."/>
            <person name="Gao T."/>
            <person name="Zhang H."/>
        </authorList>
    </citation>
    <scope>NUCLEOTIDE SEQUENCE</scope>
    <source>
        <strain evidence="2">KEN1</strain>
    </source>
</reference>
<feature type="compositionally biased region" description="Pro residues" evidence="1">
    <location>
        <begin position="24"/>
        <end position="33"/>
    </location>
</feature>
<evidence type="ECO:0000256" key="1">
    <source>
        <dbReference type="SAM" id="MobiDB-lite"/>
    </source>
</evidence>
<organism evidence="2">
    <name type="scientific">Sesamum latifolium</name>
    <dbReference type="NCBI Taxonomy" id="2727402"/>
    <lineage>
        <taxon>Eukaryota</taxon>
        <taxon>Viridiplantae</taxon>
        <taxon>Streptophyta</taxon>
        <taxon>Embryophyta</taxon>
        <taxon>Tracheophyta</taxon>
        <taxon>Spermatophyta</taxon>
        <taxon>Magnoliopsida</taxon>
        <taxon>eudicotyledons</taxon>
        <taxon>Gunneridae</taxon>
        <taxon>Pentapetalae</taxon>
        <taxon>asterids</taxon>
        <taxon>lamiids</taxon>
        <taxon>Lamiales</taxon>
        <taxon>Pedaliaceae</taxon>
        <taxon>Sesamum</taxon>
    </lineage>
</organism>